<sequence>MHRYQLIPFKQHRVQQISLVTHTPTGSESSKGAEIGAQASLGVLDRMAQAMEVTDSGLWEVGLPVPCTSAVKARPPKFIDKVFRWTAFIAHQHERSGEVRRLQARIGCC</sequence>
<protein>
    <submittedName>
        <fullName evidence="1">Uncharacterized protein</fullName>
    </submittedName>
</protein>
<dbReference type="AlphaFoldDB" id="A0A9Q3C4D4"/>
<comment type="caution">
    <text evidence="1">The sequence shown here is derived from an EMBL/GenBank/DDBJ whole genome shotgun (WGS) entry which is preliminary data.</text>
</comment>
<dbReference type="Proteomes" id="UP000765509">
    <property type="component" value="Unassembled WGS sequence"/>
</dbReference>
<dbReference type="EMBL" id="AVOT02004328">
    <property type="protein sequence ID" value="MBW0476061.1"/>
    <property type="molecule type" value="Genomic_DNA"/>
</dbReference>
<name>A0A9Q3C4D4_9BASI</name>
<accession>A0A9Q3C4D4</accession>
<organism evidence="1 2">
    <name type="scientific">Austropuccinia psidii MF-1</name>
    <dbReference type="NCBI Taxonomy" id="1389203"/>
    <lineage>
        <taxon>Eukaryota</taxon>
        <taxon>Fungi</taxon>
        <taxon>Dikarya</taxon>
        <taxon>Basidiomycota</taxon>
        <taxon>Pucciniomycotina</taxon>
        <taxon>Pucciniomycetes</taxon>
        <taxon>Pucciniales</taxon>
        <taxon>Sphaerophragmiaceae</taxon>
        <taxon>Austropuccinia</taxon>
    </lineage>
</organism>
<gene>
    <name evidence="1" type="ORF">O181_015776</name>
</gene>
<evidence type="ECO:0000313" key="1">
    <source>
        <dbReference type="EMBL" id="MBW0476061.1"/>
    </source>
</evidence>
<proteinExistence type="predicted"/>
<keyword evidence="2" id="KW-1185">Reference proteome</keyword>
<evidence type="ECO:0000313" key="2">
    <source>
        <dbReference type="Proteomes" id="UP000765509"/>
    </source>
</evidence>
<reference evidence="1" key="1">
    <citation type="submission" date="2021-03" db="EMBL/GenBank/DDBJ databases">
        <title>Draft genome sequence of rust myrtle Austropuccinia psidii MF-1, a brazilian biotype.</title>
        <authorList>
            <person name="Quecine M.C."/>
            <person name="Pachon D.M.R."/>
            <person name="Bonatelli M.L."/>
            <person name="Correr F.H."/>
            <person name="Franceschini L.M."/>
            <person name="Leite T.F."/>
            <person name="Margarido G.R.A."/>
            <person name="Almeida C.A."/>
            <person name="Ferrarezi J.A."/>
            <person name="Labate C.A."/>
        </authorList>
    </citation>
    <scope>NUCLEOTIDE SEQUENCE</scope>
    <source>
        <strain evidence="1">MF-1</strain>
    </source>
</reference>